<reference evidence="2 3" key="1">
    <citation type="submission" date="2019-05" db="EMBL/GenBank/DDBJ databases">
        <title>Another draft genome of Portunus trituberculatus and its Hox gene families provides insights of decapod evolution.</title>
        <authorList>
            <person name="Jeong J.-H."/>
            <person name="Song I."/>
            <person name="Kim S."/>
            <person name="Choi T."/>
            <person name="Kim D."/>
            <person name="Ryu S."/>
            <person name="Kim W."/>
        </authorList>
    </citation>
    <scope>NUCLEOTIDE SEQUENCE [LARGE SCALE GENOMIC DNA]</scope>
    <source>
        <tissue evidence="2">Muscle</tissue>
    </source>
</reference>
<feature type="region of interest" description="Disordered" evidence="1">
    <location>
        <begin position="1"/>
        <end position="23"/>
    </location>
</feature>
<proteinExistence type="predicted"/>
<protein>
    <submittedName>
        <fullName evidence="2">Uncharacterized protein</fullName>
    </submittedName>
</protein>
<comment type="caution">
    <text evidence="2">The sequence shown here is derived from an EMBL/GenBank/DDBJ whole genome shotgun (WGS) entry which is preliminary data.</text>
</comment>
<dbReference type="EMBL" id="VSRR010015458">
    <property type="protein sequence ID" value="MPC58195.1"/>
    <property type="molecule type" value="Genomic_DNA"/>
</dbReference>
<evidence type="ECO:0000256" key="1">
    <source>
        <dbReference type="SAM" id="MobiDB-lite"/>
    </source>
</evidence>
<organism evidence="2 3">
    <name type="scientific">Portunus trituberculatus</name>
    <name type="common">Swimming crab</name>
    <name type="synonym">Neptunus trituberculatus</name>
    <dbReference type="NCBI Taxonomy" id="210409"/>
    <lineage>
        <taxon>Eukaryota</taxon>
        <taxon>Metazoa</taxon>
        <taxon>Ecdysozoa</taxon>
        <taxon>Arthropoda</taxon>
        <taxon>Crustacea</taxon>
        <taxon>Multicrustacea</taxon>
        <taxon>Malacostraca</taxon>
        <taxon>Eumalacostraca</taxon>
        <taxon>Eucarida</taxon>
        <taxon>Decapoda</taxon>
        <taxon>Pleocyemata</taxon>
        <taxon>Brachyura</taxon>
        <taxon>Eubrachyura</taxon>
        <taxon>Portunoidea</taxon>
        <taxon>Portunidae</taxon>
        <taxon>Portuninae</taxon>
        <taxon>Portunus</taxon>
    </lineage>
</organism>
<name>A0A5B7GL92_PORTR</name>
<dbReference type="Proteomes" id="UP000324222">
    <property type="component" value="Unassembled WGS sequence"/>
</dbReference>
<gene>
    <name evidence="2" type="ORF">E2C01_052190</name>
</gene>
<keyword evidence="3" id="KW-1185">Reference proteome</keyword>
<evidence type="ECO:0000313" key="3">
    <source>
        <dbReference type="Proteomes" id="UP000324222"/>
    </source>
</evidence>
<dbReference type="AlphaFoldDB" id="A0A5B7GL92"/>
<evidence type="ECO:0000313" key="2">
    <source>
        <dbReference type="EMBL" id="MPC58195.1"/>
    </source>
</evidence>
<sequence length="62" mass="7162">MNKLRHAQQQHSGRETQHNRATLNMDELERRLFIPALSWATAQRLRARLPAAGGSQENVRKD</sequence>
<accession>A0A5B7GL92</accession>